<evidence type="ECO:0000256" key="1">
    <source>
        <dbReference type="ARBA" id="ARBA00022729"/>
    </source>
</evidence>
<reference evidence="3 4" key="1">
    <citation type="submission" date="2018-07" db="EMBL/GenBank/DDBJ databases">
        <title>Genome sequences of Haloplanus salinus JCM 18368T.</title>
        <authorList>
            <person name="Kim Y.B."/>
            <person name="Roh S.W."/>
        </authorList>
    </citation>
    <scope>NUCLEOTIDE SEQUENCE [LARGE SCALE GENOMIC DNA]</scope>
    <source>
        <strain evidence="3 4">JCM 18368</strain>
    </source>
</reference>
<dbReference type="NCBIfam" id="TIGR04126">
    <property type="entry name" value="PGF_CTERM"/>
    <property type="match status" value="1"/>
</dbReference>
<accession>A0A368N1L4</accession>
<feature type="compositionally biased region" description="Gly residues" evidence="2">
    <location>
        <begin position="34"/>
        <end position="45"/>
    </location>
</feature>
<protein>
    <submittedName>
        <fullName evidence="3">PGF-pre-PGF domain-containing protein</fullName>
    </submittedName>
</protein>
<name>A0A368N1L4_9EURY</name>
<keyword evidence="1" id="KW-0732">Signal</keyword>
<dbReference type="Proteomes" id="UP000252189">
    <property type="component" value="Unassembled WGS sequence"/>
</dbReference>
<dbReference type="EMBL" id="QPHM01000003">
    <property type="protein sequence ID" value="RCU44417.1"/>
    <property type="molecule type" value="Genomic_DNA"/>
</dbReference>
<dbReference type="GO" id="GO:0030115">
    <property type="term" value="C:S-layer"/>
    <property type="evidence" value="ECO:0007669"/>
    <property type="project" value="UniProtKB-SubCell"/>
</dbReference>
<proteinExistence type="predicted"/>
<feature type="compositionally biased region" description="Low complexity" evidence="2">
    <location>
        <begin position="55"/>
        <end position="69"/>
    </location>
</feature>
<feature type="compositionally biased region" description="Low complexity" evidence="2">
    <location>
        <begin position="218"/>
        <end position="259"/>
    </location>
</feature>
<evidence type="ECO:0000313" key="3">
    <source>
        <dbReference type="EMBL" id="RCU44417.1"/>
    </source>
</evidence>
<evidence type="ECO:0000313" key="4">
    <source>
        <dbReference type="Proteomes" id="UP000252189"/>
    </source>
</evidence>
<feature type="region of interest" description="Disordered" evidence="2">
    <location>
        <begin position="33"/>
        <end position="69"/>
    </location>
</feature>
<dbReference type="NCBIfam" id="TIGR04213">
    <property type="entry name" value="PGF_pre_PGF"/>
    <property type="match status" value="1"/>
</dbReference>
<feature type="region of interest" description="Disordered" evidence="2">
    <location>
        <begin position="218"/>
        <end position="263"/>
    </location>
</feature>
<organism evidence="3 4">
    <name type="scientific">Haloplanus salinus</name>
    <dbReference type="NCBI Taxonomy" id="1126245"/>
    <lineage>
        <taxon>Archaea</taxon>
        <taxon>Methanobacteriati</taxon>
        <taxon>Methanobacteriota</taxon>
        <taxon>Stenosarchaea group</taxon>
        <taxon>Halobacteria</taxon>
        <taxon>Halobacteriales</taxon>
        <taxon>Haloferacaceae</taxon>
        <taxon>Haloplanus</taxon>
    </lineage>
</organism>
<gene>
    <name evidence="3" type="ORF">DU504_16820</name>
</gene>
<dbReference type="AlphaFoldDB" id="A0A368N1L4"/>
<comment type="caution">
    <text evidence="3">The sequence shown here is derived from an EMBL/GenBank/DDBJ whole genome shotgun (WGS) entry which is preliminary data.</text>
</comment>
<dbReference type="InterPro" id="IPR026371">
    <property type="entry name" value="PGF_CTERM"/>
</dbReference>
<dbReference type="GO" id="GO:0005886">
    <property type="term" value="C:plasma membrane"/>
    <property type="evidence" value="ECO:0007669"/>
    <property type="project" value="UniProtKB-SubCell"/>
</dbReference>
<keyword evidence="4" id="KW-1185">Reference proteome</keyword>
<evidence type="ECO:0000256" key="2">
    <source>
        <dbReference type="SAM" id="MobiDB-lite"/>
    </source>
</evidence>
<sequence>MWHRRPAVIVLVVCAVAFAGIAPAMLTTGVTARHGGGGPDGGGPHGGDDGHRGGHNVSVGPGSSGHHSVHVQNVGAHEQIHVRFQYGSGAFDTGVRMHEMTITTNRGGDYQFTVRAMTNVSPGIHRFSGPAPFGYFNVTHAFPRQNISNASMVFALDRTRLQQRNVAAERIALHRYDAGNGTWKRLGTRVVDRNATHVTFRAESPGLSVFAVAPTAEATATPTTTATREPTASPTTTPTSIETRTPTASPTSTPTPTTGDGPGFGPVLGVVALLIVVVRLWDSSGR</sequence>
<dbReference type="InterPro" id="IPR026453">
    <property type="entry name" value="PGF_pre_PGF"/>
</dbReference>